<name>A0A2A9PCN5_OPHUN</name>
<keyword evidence="1" id="KW-0732">Signal</keyword>
<reference evidence="2 3" key="2">
    <citation type="journal article" date="2017" name="Sci. Rep.">
        <title>Ant-infecting Ophiocordyceps genomes reveal a high diversity of potential behavioral manipulation genes and a possible major role for enterotoxins.</title>
        <authorList>
            <person name="de Bekker C."/>
            <person name="Ohm R.A."/>
            <person name="Evans H.C."/>
            <person name="Brachmann A."/>
            <person name="Hughes D.P."/>
        </authorList>
    </citation>
    <scope>NUCLEOTIDE SEQUENCE [LARGE SCALE GENOMIC DNA]</scope>
    <source>
        <strain evidence="2 3">SC16a</strain>
    </source>
</reference>
<sequence length="304" mass="34764">MKHAALQLVAAVGLAQALVPWHYPPTKAADARRCGGPVGFMERICGTRRYCEAFDGAPNRTDFAYDSADECFRNHGPEPRMRLAPKLAPRPLLKWLEPSPDEEEVQECQEGIRFISEARCGTQRFCEAFATLDMARTEQRFVSKEECFAAHEPRPSQPKGPLLPWTEGSDSNRLCGIYGWREKFCGTQRYCDAFDMDPEFTDGRFDNSSECYAAHMARPPRYRNKSLKMAWHDGKARVRKWCDEQHFWIIVCGTKGYCSGYDIDFNNTDARFVSTAACLDAFEDRQVWAENSRENVVDLREKAV</sequence>
<evidence type="ECO:0000256" key="1">
    <source>
        <dbReference type="SAM" id="SignalP"/>
    </source>
</evidence>
<protein>
    <submittedName>
        <fullName evidence="2">Uncharacterized protein</fullName>
    </submittedName>
</protein>
<dbReference type="Proteomes" id="UP000037136">
    <property type="component" value="Unassembled WGS sequence"/>
</dbReference>
<comment type="caution">
    <text evidence="2">The sequence shown here is derived from an EMBL/GenBank/DDBJ whole genome shotgun (WGS) entry which is preliminary data.</text>
</comment>
<dbReference type="AlphaFoldDB" id="A0A2A9PCN5"/>
<gene>
    <name evidence="2" type="ORF">XA68_13233</name>
</gene>
<evidence type="ECO:0000313" key="2">
    <source>
        <dbReference type="EMBL" id="PFH58771.1"/>
    </source>
</evidence>
<accession>A0A2A9PCN5</accession>
<evidence type="ECO:0000313" key="3">
    <source>
        <dbReference type="Proteomes" id="UP000037136"/>
    </source>
</evidence>
<proteinExistence type="predicted"/>
<organism evidence="2 3">
    <name type="scientific">Ophiocordyceps unilateralis</name>
    <name type="common">Zombie-ant fungus</name>
    <name type="synonym">Torrubia unilateralis</name>
    <dbReference type="NCBI Taxonomy" id="268505"/>
    <lineage>
        <taxon>Eukaryota</taxon>
        <taxon>Fungi</taxon>
        <taxon>Dikarya</taxon>
        <taxon>Ascomycota</taxon>
        <taxon>Pezizomycotina</taxon>
        <taxon>Sordariomycetes</taxon>
        <taxon>Hypocreomycetidae</taxon>
        <taxon>Hypocreales</taxon>
        <taxon>Ophiocordycipitaceae</taxon>
        <taxon>Ophiocordyceps</taxon>
    </lineage>
</organism>
<dbReference type="OrthoDB" id="4941312at2759"/>
<keyword evidence="3" id="KW-1185">Reference proteome</keyword>
<dbReference type="EMBL" id="LAZP02000258">
    <property type="protein sequence ID" value="PFH58771.1"/>
    <property type="molecule type" value="Genomic_DNA"/>
</dbReference>
<feature type="signal peptide" evidence="1">
    <location>
        <begin position="1"/>
        <end position="17"/>
    </location>
</feature>
<reference evidence="2 3" key="1">
    <citation type="journal article" date="2015" name="BMC Genomics">
        <title>Gene expression during zombie ant biting behavior reflects the complexity underlying fungal parasitic behavioral manipulation.</title>
        <authorList>
            <person name="de Bekker C."/>
            <person name="Ohm R.A."/>
            <person name="Loreto R.G."/>
            <person name="Sebastian A."/>
            <person name="Albert I."/>
            <person name="Merrow M."/>
            <person name="Brachmann A."/>
            <person name="Hughes D.P."/>
        </authorList>
    </citation>
    <scope>NUCLEOTIDE SEQUENCE [LARGE SCALE GENOMIC DNA]</scope>
    <source>
        <strain evidence="2 3">SC16a</strain>
    </source>
</reference>
<feature type="chain" id="PRO_5012970580" evidence="1">
    <location>
        <begin position="18"/>
        <end position="304"/>
    </location>
</feature>